<organism evidence="2 3">
    <name type="scientific">Gymnopus androsaceus JB14</name>
    <dbReference type="NCBI Taxonomy" id="1447944"/>
    <lineage>
        <taxon>Eukaryota</taxon>
        <taxon>Fungi</taxon>
        <taxon>Dikarya</taxon>
        <taxon>Basidiomycota</taxon>
        <taxon>Agaricomycotina</taxon>
        <taxon>Agaricomycetes</taxon>
        <taxon>Agaricomycetidae</taxon>
        <taxon>Agaricales</taxon>
        <taxon>Marasmiineae</taxon>
        <taxon>Omphalotaceae</taxon>
        <taxon>Gymnopus</taxon>
    </lineage>
</organism>
<evidence type="ECO:0000313" key="3">
    <source>
        <dbReference type="Proteomes" id="UP000799118"/>
    </source>
</evidence>
<proteinExistence type="predicted"/>
<feature type="non-terminal residue" evidence="2">
    <location>
        <position position="1"/>
    </location>
</feature>
<evidence type="ECO:0000259" key="1">
    <source>
        <dbReference type="Pfam" id="PF20209"/>
    </source>
</evidence>
<evidence type="ECO:0000313" key="2">
    <source>
        <dbReference type="EMBL" id="KAE9398094.1"/>
    </source>
</evidence>
<dbReference type="AlphaFoldDB" id="A0A6A4HLZ9"/>
<dbReference type="Pfam" id="PF20209">
    <property type="entry name" value="DUF6570"/>
    <property type="match status" value="1"/>
</dbReference>
<dbReference type="InterPro" id="IPR046700">
    <property type="entry name" value="DUF6570"/>
</dbReference>
<dbReference type="EMBL" id="ML769487">
    <property type="protein sequence ID" value="KAE9398094.1"/>
    <property type="molecule type" value="Genomic_DNA"/>
</dbReference>
<keyword evidence="3" id="KW-1185">Reference proteome</keyword>
<dbReference type="OrthoDB" id="3257061at2759"/>
<gene>
    <name evidence="2" type="ORF">BT96DRAFT_777026</name>
</gene>
<feature type="domain" description="DUF6570" evidence="1">
    <location>
        <begin position="61"/>
        <end position="192"/>
    </location>
</feature>
<feature type="non-terminal residue" evidence="2">
    <location>
        <position position="218"/>
    </location>
</feature>
<protein>
    <recommendedName>
        <fullName evidence="1">DUF6570 domain-containing protein</fullName>
    </recommendedName>
</protein>
<dbReference type="Proteomes" id="UP000799118">
    <property type="component" value="Unassembled WGS sequence"/>
</dbReference>
<sequence>LDLLRVTNQYILEHTPRSRFIYIHPSLDGLLLDPKGIRATDNLCNNVELYLCASCHTALSQGKMPRLALNNYMYRGELPEYLRDITWVEEMACSLYRTTAHVARIFGSSSSETDPLQMRGNICAHPMNLFKNATTLPWAPSDLNDLISVVFVGPRKLRPEELRKLTPYVVRKPKIAALLSFLCTHDILYAGLPPVSENVLDLYPDDGILPGLGESIVY</sequence>
<name>A0A6A4HLZ9_9AGAR</name>
<reference evidence="2" key="1">
    <citation type="journal article" date="2019" name="Environ. Microbiol.">
        <title>Fungal ecological strategies reflected in gene transcription - a case study of two litter decomposers.</title>
        <authorList>
            <person name="Barbi F."/>
            <person name="Kohler A."/>
            <person name="Barry K."/>
            <person name="Baskaran P."/>
            <person name="Daum C."/>
            <person name="Fauchery L."/>
            <person name="Ihrmark K."/>
            <person name="Kuo A."/>
            <person name="LaButti K."/>
            <person name="Lipzen A."/>
            <person name="Morin E."/>
            <person name="Grigoriev I.V."/>
            <person name="Henrissat B."/>
            <person name="Lindahl B."/>
            <person name="Martin F."/>
        </authorList>
    </citation>
    <scope>NUCLEOTIDE SEQUENCE</scope>
    <source>
        <strain evidence="2">JB14</strain>
    </source>
</reference>
<accession>A0A6A4HLZ9</accession>